<dbReference type="eggNOG" id="KOG2951">
    <property type="taxonomic scope" value="Eukaryota"/>
</dbReference>
<dbReference type="Gene3D" id="3.40.190.80">
    <property type="match status" value="1"/>
</dbReference>
<evidence type="ECO:0000256" key="1">
    <source>
        <dbReference type="ARBA" id="ARBA00001946"/>
    </source>
</evidence>
<feature type="binding site" evidence="7">
    <location>
        <position position="118"/>
    </location>
    <ligand>
        <name>Mg(2+)</name>
        <dbReference type="ChEBI" id="CHEBI:18420"/>
        <label>1</label>
        <note>catalytic</note>
    </ligand>
</feature>
<proteinExistence type="inferred from homology"/>
<dbReference type="CDD" id="cd01639">
    <property type="entry name" value="IMPase"/>
    <property type="match status" value="1"/>
</dbReference>
<accession>B4KYI2</accession>
<evidence type="ECO:0000256" key="5">
    <source>
        <dbReference type="ARBA" id="ARBA00022801"/>
    </source>
</evidence>
<feature type="binding site" evidence="7">
    <location>
        <position position="245"/>
    </location>
    <ligand>
        <name>Mg(2+)</name>
        <dbReference type="ChEBI" id="CHEBI:18420"/>
        <label>1</label>
        <note>catalytic</note>
    </ligand>
</feature>
<gene>
    <name evidence="10" type="primary">Dmoj\GI11880</name>
    <name evidence="10" type="ORF">Dmoj_GI11880</name>
</gene>
<dbReference type="PANTHER" id="PTHR20854:SF25">
    <property type="entry name" value="INOSITOL-1-MONOPHOSPHATASE"/>
    <property type="match status" value="1"/>
</dbReference>
<evidence type="ECO:0000256" key="4">
    <source>
        <dbReference type="ARBA" id="ARBA00022723"/>
    </source>
</evidence>
<dbReference type="Pfam" id="PF00459">
    <property type="entry name" value="Inositol_P"/>
    <property type="match status" value="1"/>
</dbReference>
<protein>
    <recommendedName>
        <fullName evidence="8">Inositol-1-monophosphatase</fullName>
        <ecNumber evidence="8">3.1.3.25</ecNumber>
    </recommendedName>
</protein>
<dbReference type="InterPro" id="IPR033942">
    <property type="entry name" value="IMPase"/>
</dbReference>
<keyword evidence="4 7" id="KW-0479">Metal-binding</keyword>
<dbReference type="AlphaFoldDB" id="B4KYI2"/>
<comment type="cofactor">
    <cofactor evidence="1 7 8">
        <name>Mg(2+)</name>
        <dbReference type="ChEBI" id="CHEBI:18420"/>
    </cofactor>
</comment>
<organism evidence="10 11">
    <name type="scientific">Drosophila mojavensis</name>
    <name type="common">Fruit fly</name>
    <dbReference type="NCBI Taxonomy" id="7230"/>
    <lineage>
        <taxon>Eukaryota</taxon>
        <taxon>Metazoa</taxon>
        <taxon>Ecdysozoa</taxon>
        <taxon>Arthropoda</taxon>
        <taxon>Hexapoda</taxon>
        <taxon>Insecta</taxon>
        <taxon>Pterygota</taxon>
        <taxon>Neoptera</taxon>
        <taxon>Endopterygota</taxon>
        <taxon>Diptera</taxon>
        <taxon>Brachycera</taxon>
        <taxon>Muscomorpha</taxon>
        <taxon>Ephydroidea</taxon>
        <taxon>Drosophilidae</taxon>
        <taxon>Drosophila</taxon>
    </lineage>
</organism>
<dbReference type="Proteomes" id="UP000009192">
    <property type="component" value="Unassembled WGS sequence"/>
</dbReference>
<dbReference type="UniPathway" id="UPA00823">
    <property type="reaction ID" value="UER00788"/>
</dbReference>
<reference evidence="10 11" key="1">
    <citation type="journal article" date="2007" name="Nature">
        <title>Evolution of genes and genomes on the Drosophila phylogeny.</title>
        <authorList>
            <consortium name="Drosophila 12 Genomes Consortium"/>
            <person name="Clark A.G."/>
            <person name="Eisen M.B."/>
            <person name="Smith D.R."/>
            <person name="Bergman C.M."/>
            <person name="Oliver B."/>
            <person name="Markow T.A."/>
            <person name="Kaufman T.C."/>
            <person name="Kellis M."/>
            <person name="Gelbart W."/>
            <person name="Iyer V.N."/>
            <person name="Pollard D.A."/>
            <person name="Sackton T.B."/>
            <person name="Larracuente A.M."/>
            <person name="Singh N.D."/>
            <person name="Abad J.P."/>
            <person name="Abt D.N."/>
            <person name="Adryan B."/>
            <person name="Aguade M."/>
            <person name="Akashi H."/>
            <person name="Anderson W.W."/>
            <person name="Aquadro C.F."/>
            <person name="Ardell D.H."/>
            <person name="Arguello R."/>
            <person name="Artieri C.G."/>
            <person name="Barbash D.A."/>
            <person name="Barker D."/>
            <person name="Barsanti P."/>
            <person name="Batterham P."/>
            <person name="Batzoglou S."/>
            <person name="Begun D."/>
            <person name="Bhutkar A."/>
            <person name="Blanco E."/>
            <person name="Bosak S.A."/>
            <person name="Bradley R.K."/>
            <person name="Brand A.D."/>
            <person name="Brent M.R."/>
            <person name="Brooks A.N."/>
            <person name="Brown R.H."/>
            <person name="Butlin R.K."/>
            <person name="Caggese C."/>
            <person name="Calvi B.R."/>
            <person name="Bernardo de Carvalho A."/>
            <person name="Caspi A."/>
            <person name="Castrezana S."/>
            <person name="Celniker S.E."/>
            <person name="Chang J.L."/>
            <person name="Chapple C."/>
            <person name="Chatterji S."/>
            <person name="Chinwalla A."/>
            <person name="Civetta A."/>
            <person name="Clifton S.W."/>
            <person name="Comeron J.M."/>
            <person name="Costello J.C."/>
            <person name="Coyne J.A."/>
            <person name="Daub J."/>
            <person name="David R.G."/>
            <person name="Delcher A.L."/>
            <person name="Delehaunty K."/>
            <person name="Do C.B."/>
            <person name="Ebling H."/>
            <person name="Edwards K."/>
            <person name="Eickbush T."/>
            <person name="Evans J.D."/>
            <person name="Filipski A."/>
            <person name="Findeiss S."/>
            <person name="Freyhult E."/>
            <person name="Fulton L."/>
            <person name="Fulton R."/>
            <person name="Garcia A.C."/>
            <person name="Gardiner A."/>
            <person name="Garfield D.A."/>
            <person name="Garvin B.E."/>
            <person name="Gibson G."/>
            <person name="Gilbert D."/>
            <person name="Gnerre S."/>
            <person name="Godfrey J."/>
            <person name="Good R."/>
            <person name="Gotea V."/>
            <person name="Gravely B."/>
            <person name="Greenberg A.J."/>
            <person name="Griffiths-Jones S."/>
            <person name="Gross S."/>
            <person name="Guigo R."/>
            <person name="Gustafson E.A."/>
            <person name="Haerty W."/>
            <person name="Hahn M.W."/>
            <person name="Halligan D.L."/>
            <person name="Halpern A.L."/>
            <person name="Halter G.M."/>
            <person name="Han M.V."/>
            <person name="Heger A."/>
            <person name="Hillier L."/>
            <person name="Hinrichs A.S."/>
            <person name="Holmes I."/>
            <person name="Hoskins R.A."/>
            <person name="Hubisz M.J."/>
            <person name="Hultmark D."/>
            <person name="Huntley M.A."/>
            <person name="Jaffe D.B."/>
            <person name="Jagadeeshan S."/>
            <person name="Jeck W.R."/>
            <person name="Johnson J."/>
            <person name="Jones C.D."/>
            <person name="Jordan W.C."/>
            <person name="Karpen G.H."/>
            <person name="Kataoka E."/>
            <person name="Keightley P.D."/>
            <person name="Kheradpour P."/>
            <person name="Kirkness E.F."/>
            <person name="Koerich L.B."/>
            <person name="Kristiansen K."/>
            <person name="Kudrna D."/>
            <person name="Kulathinal R.J."/>
            <person name="Kumar S."/>
            <person name="Kwok R."/>
            <person name="Lander E."/>
            <person name="Langley C.H."/>
            <person name="Lapoint R."/>
            <person name="Lazzaro B.P."/>
            <person name="Lee S.J."/>
            <person name="Levesque L."/>
            <person name="Li R."/>
            <person name="Lin C.F."/>
            <person name="Lin M.F."/>
            <person name="Lindblad-Toh K."/>
            <person name="Llopart A."/>
            <person name="Long M."/>
            <person name="Low L."/>
            <person name="Lozovsky E."/>
            <person name="Lu J."/>
            <person name="Luo M."/>
            <person name="Machado C.A."/>
            <person name="Makalowski W."/>
            <person name="Marzo M."/>
            <person name="Matsuda M."/>
            <person name="Matzkin L."/>
            <person name="McAllister B."/>
            <person name="McBride C.S."/>
            <person name="McKernan B."/>
            <person name="McKernan K."/>
            <person name="Mendez-Lago M."/>
            <person name="Minx P."/>
            <person name="Mollenhauer M.U."/>
            <person name="Montooth K."/>
            <person name="Mount S.M."/>
            <person name="Mu X."/>
            <person name="Myers E."/>
            <person name="Negre B."/>
            <person name="Newfeld S."/>
            <person name="Nielsen R."/>
            <person name="Noor M.A."/>
            <person name="O'Grady P."/>
            <person name="Pachter L."/>
            <person name="Papaceit M."/>
            <person name="Parisi M.J."/>
            <person name="Parisi M."/>
            <person name="Parts L."/>
            <person name="Pedersen J.S."/>
            <person name="Pesole G."/>
            <person name="Phillippy A.M."/>
            <person name="Ponting C.P."/>
            <person name="Pop M."/>
            <person name="Porcelli D."/>
            <person name="Powell J.R."/>
            <person name="Prohaska S."/>
            <person name="Pruitt K."/>
            <person name="Puig M."/>
            <person name="Quesneville H."/>
            <person name="Ram K.R."/>
            <person name="Rand D."/>
            <person name="Rasmussen M.D."/>
            <person name="Reed L.K."/>
            <person name="Reenan R."/>
            <person name="Reily A."/>
            <person name="Remington K.A."/>
            <person name="Rieger T.T."/>
            <person name="Ritchie M.G."/>
            <person name="Robin C."/>
            <person name="Rogers Y.H."/>
            <person name="Rohde C."/>
            <person name="Rozas J."/>
            <person name="Rubenfield M.J."/>
            <person name="Ruiz A."/>
            <person name="Russo S."/>
            <person name="Salzberg S.L."/>
            <person name="Sanchez-Gracia A."/>
            <person name="Saranga D.J."/>
            <person name="Sato H."/>
            <person name="Schaeffer S.W."/>
            <person name="Schatz M.C."/>
            <person name="Schlenke T."/>
            <person name="Schwartz R."/>
            <person name="Segarra C."/>
            <person name="Singh R.S."/>
            <person name="Sirot L."/>
            <person name="Sirota M."/>
            <person name="Sisneros N.B."/>
            <person name="Smith C.D."/>
            <person name="Smith T.F."/>
            <person name="Spieth J."/>
            <person name="Stage D.E."/>
            <person name="Stark A."/>
            <person name="Stephan W."/>
            <person name="Strausberg R.L."/>
            <person name="Strempel S."/>
            <person name="Sturgill D."/>
            <person name="Sutton G."/>
            <person name="Sutton G.G."/>
            <person name="Tao W."/>
            <person name="Teichmann S."/>
            <person name="Tobari Y.N."/>
            <person name="Tomimura Y."/>
            <person name="Tsolas J.M."/>
            <person name="Valente V.L."/>
            <person name="Venter E."/>
            <person name="Venter J.C."/>
            <person name="Vicario S."/>
            <person name="Vieira F.G."/>
            <person name="Vilella A.J."/>
            <person name="Villasante A."/>
            <person name="Walenz B."/>
            <person name="Wang J."/>
            <person name="Wasserman M."/>
            <person name="Watts T."/>
            <person name="Wilson D."/>
            <person name="Wilson R.K."/>
            <person name="Wing R.A."/>
            <person name="Wolfner M.F."/>
            <person name="Wong A."/>
            <person name="Wong G.K."/>
            <person name="Wu C.I."/>
            <person name="Wu G."/>
            <person name="Yamamoto D."/>
            <person name="Yang H.P."/>
            <person name="Yang S.P."/>
            <person name="Yorke J.A."/>
            <person name="Yoshida K."/>
            <person name="Zdobnov E."/>
            <person name="Zhang P."/>
            <person name="Zhang Y."/>
            <person name="Zimin A.V."/>
            <person name="Baldwin J."/>
            <person name="Abdouelleil A."/>
            <person name="Abdulkadir J."/>
            <person name="Abebe A."/>
            <person name="Abera B."/>
            <person name="Abreu J."/>
            <person name="Acer S.C."/>
            <person name="Aftuck L."/>
            <person name="Alexander A."/>
            <person name="An P."/>
            <person name="Anderson E."/>
            <person name="Anderson S."/>
            <person name="Arachi H."/>
            <person name="Azer M."/>
            <person name="Bachantsang P."/>
            <person name="Barry A."/>
            <person name="Bayul T."/>
            <person name="Berlin A."/>
            <person name="Bessette D."/>
            <person name="Bloom T."/>
            <person name="Blye J."/>
            <person name="Boguslavskiy L."/>
            <person name="Bonnet C."/>
            <person name="Boukhgalter B."/>
            <person name="Bourzgui I."/>
            <person name="Brown A."/>
            <person name="Cahill P."/>
            <person name="Channer S."/>
            <person name="Cheshatsang Y."/>
            <person name="Chuda L."/>
            <person name="Citroen M."/>
            <person name="Collymore A."/>
            <person name="Cooke P."/>
            <person name="Costello M."/>
            <person name="D'Aco K."/>
            <person name="Daza R."/>
            <person name="De Haan G."/>
            <person name="DeGray S."/>
            <person name="DeMaso C."/>
            <person name="Dhargay N."/>
            <person name="Dooley K."/>
            <person name="Dooley E."/>
            <person name="Doricent M."/>
            <person name="Dorje P."/>
            <person name="Dorjee K."/>
            <person name="Dupes A."/>
            <person name="Elong R."/>
            <person name="Falk J."/>
            <person name="Farina A."/>
            <person name="Faro S."/>
            <person name="Ferguson D."/>
            <person name="Fisher S."/>
            <person name="Foley C.D."/>
            <person name="Franke A."/>
            <person name="Friedrich D."/>
            <person name="Gadbois L."/>
            <person name="Gearin G."/>
            <person name="Gearin C.R."/>
            <person name="Giannoukos G."/>
            <person name="Goode T."/>
            <person name="Graham J."/>
            <person name="Grandbois E."/>
            <person name="Grewal S."/>
            <person name="Gyaltsen K."/>
            <person name="Hafez N."/>
            <person name="Hagos B."/>
            <person name="Hall J."/>
            <person name="Henson C."/>
            <person name="Hollinger A."/>
            <person name="Honan T."/>
            <person name="Huard M.D."/>
            <person name="Hughes L."/>
            <person name="Hurhula B."/>
            <person name="Husby M.E."/>
            <person name="Kamat A."/>
            <person name="Kanga B."/>
            <person name="Kashin S."/>
            <person name="Khazanovich D."/>
            <person name="Kisner P."/>
            <person name="Lance K."/>
            <person name="Lara M."/>
            <person name="Lee W."/>
            <person name="Lennon N."/>
            <person name="Letendre F."/>
            <person name="LeVine R."/>
            <person name="Lipovsky A."/>
            <person name="Liu X."/>
            <person name="Liu J."/>
            <person name="Liu S."/>
            <person name="Lokyitsang T."/>
            <person name="Lokyitsang Y."/>
            <person name="Lubonja R."/>
            <person name="Lui A."/>
            <person name="MacDonald P."/>
            <person name="Magnisalis V."/>
            <person name="Maru K."/>
            <person name="Matthews C."/>
            <person name="McCusker W."/>
            <person name="McDonough S."/>
            <person name="Mehta T."/>
            <person name="Meldrim J."/>
            <person name="Meneus L."/>
            <person name="Mihai O."/>
            <person name="Mihalev A."/>
            <person name="Mihova T."/>
            <person name="Mittelman R."/>
            <person name="Mlenga V."/>
            <person name="Montmayeur A."/>
            <person name="Mulrain L."/>
            <person name="Navidi A."/>
            <person name="Naylor J."/>
            <person name="Negash T."/>
            <person name="Nguyen T."/>
            <person name="Nguyen N."/>
            <person name="Nicol R."/>
            <person name="Norbu C."/>
            <person name="Norbu N."/>
            <person name="Novod N."/>
            <person name="O'Neill B."/>
            <person name="Osman S."/>
            <person name="Markiewicz E."/>
            <person name="Oyono O.L."/>
            <person name="Patti C."/>
            <person name="Phunkhang P."/>
            <person name="Pierre F."/>
            <person name="Priest M."/>
            <person name="Raghuraman S."/>
            <person name="Rege F."/>
            <person name="Reyes R."/>
            <person name="Rise C."/>
            <person name="Rogov P."/>
            <person name="Ross K."/>
            <person name="Ryan E."/>
            <person name="Settipalli S."/>
            <person name="Shea T."/>
            <person name="Sherpa N."/>
            <person name="Shi L."/>
            <person name="Shih D."/>
            <person name="Sparrow T."/>
            <person name="Spaulding J."/>
            <person name="Stalker J."/>
            <person name="Stange-Thomann N."/>
            <person name="Stavropoulos S."/>
            <person name="Stone C."/>
            <person name="Strader C."/>
            <person name="Tesfaye S."/>
            <person name="Thomson T."/>
            <person name="Thoulutsang Y."/>
            <person name="Thoulutsang D."/>
            <person name="Topham K."/>
            <person name="Topping I."/>
            <person name="Tsamla T."/>
            <person name="Vassiliev H."/>
            <person name="Vo A."/>
            <person name="Wangchuk T."/>
            <person name="Wangdi T."/>
            <person name="Weiand M."/>
            <person name="Wilkinson J."/>
            <person name="Wilson A."/>
            <person name="Yadav S."/>
            <person name="Young G."/>
            <person name="Yu Q."/>
            <person name="Zembek L."/>
            <person name="Zhong D."/>
            <person name="Zimmer A."/>
            <person name="Zwirko Z."/>
            <person name="Jaffe D.B."/>
            <person name="Alvarez P."/>
            <person name="Brockman W."/>
            <person name="Butler J."/>
            <person name="Chin C."/>
            <person name="Gnerre S."/>
            <person name="Grabherr M."/>
            <person name="Kleber M."/>
            <person name="Mauceli E."/>
            <person name="MacCallum I."/>
        </authorList>
    </citation>
    <scope>NUCLEOTIDE SEQUENCE [LARGE SCALE GENOMIC DNA]</scope>
    <source>
        <strain evidence="11">Tucson 15081-1352.22</strain>
    </source>
</reference>
<feature type="binding site" evidence="7">
    <location>
        <position position="95"/>
    </location>
    <ligand>
        <name>Mg(2+)</name>
        <dbReference type="ChEBI" id="CHEBI:18420"/>
        <label>1</label>
        <note>catalytic</note>
    </ligand>
</feature>
<feature type="signal peptide" evidence="9">
    <location>
        <begin position="1"/>
        <end position="20"/>
    </location>
</feature>
<evidence type="ECO:0000256" key="7">
    <source>
        <dbReference type="PIRSR" id="PIRSR600760-2"/>
    </source>
</evidence>
<dbReference type="GO" id="GO:0008934">
    <property type="term" value="F:inositol monophosphate 1-phosphatase activity"/>
    <property type="evidence" value="ECO:0007669"/>
    <property type="project" value="InterPro"/>
</dbReference>
<dbReference type="InterPro" id="IPR020550">
    <property type="entry name" value="Inositol_monophosphatase_CS"/>
</dbReference>
<evidence type="ECO:0000256" key="9">
    <source>
        <dbReference type="SAM" id="SignalP"/>
    </source>
</evidence>
<evidence type="ECO:0000256" key="8">
    <source>
        <dbReference type="RuleBase" id="RU364068"/>
    </source>
</evidence>
<dbReference type="GO" id="GO:0007165">
    <property type="term" value="P:signal transduction"/>
    <property type="evidence" value="ECO:0007669"/>
    <property type="project" value="TreeGrafter"/>
</dbReference>
<dbReference type="GO" id="GO:0046872">
    <property type="term" value="F:metal ion binding"/>
    <property type="evidence" value="ECO:0007669"/>
    <property type="project" value="UniProtKB-KW"/>
</dbReference>
<dbReference type="EMBL" id="CH933809">
    <property type="protein sequence ID" value="EDW18793.2"/>
    <property type="molecule type" value="Genomic_DNA"/>
</dbReference>
<comment type="similarity">
    <text evidence="3 8">Belongs to the inositol monophosphatase superfamily.</text>
</comment>
<evidence type="ECO:0000256" key="6">
    <source>
        <dbReference type="ARBA" id="ARBA00022842"/>
    </source>
</evidence>
<dbReference type="PANTHER" id="PTHR20854">
    <property type="entry name" value="INOSITOL MONOPHOSPHATASE"/>
    <property type="match status" value="1"/>
</dbReference>
<evidence type="ECO:0000313" key="11">
    <source>
        <dbReference type="Proteomes" id="UP000009192"/>
    </source>
</evidence>
<dbReference type="GO" id="GO:0006021">
    <property type="term" value="P:inositol biosynthetic process"/>
    <property type="evidence" value="ECO:0007669"/>
    <property type="project" value="UniProtKB-UniPathway"/>
</dbReference>
<comment type="catalytic activity">
    <reaction evidence="8">
        <text>a myo-inositol phosphate + H2O = myo-inositol + phosphate</text>
        <dbReference type="Rhea" id="RHEA:24056"/>
        <dbReference type="ChEBI" id="CHEBI:15377"/>
        <dbReference type="ChEBI" id="CHEBI:17268"/>
        <dbReference type="ChEBI" id="CHEBI:43474"/>
        <dbReference type="ChEBI" id="CHEBI:84139"/>
        <dbReference type="EC" id="3.1.3.25"/>
    </reaction>
</comment>
<feature type="binding site" evidence="7">
    <location>
        <position position="119"/>
    </location>
    <ligand>
        <name>Mg(2+)</name>
        <dbReference type="ChEBI" id="CHEBI:18420"/>
        <label>1</label>
        <note>catalytic</note>
    </ligand>
</feature>
<feature type="binding site" evidence="7">
    <location>
        <position position="116"/>
    </location>
    <ligand>
        <name>Mg(2+)</name>
        <dbReference type="ChEBI" id="CHEBI:18420"/>
        <label>1</label>
        <note>catalytic</note>
    </ligand>
</feature>
<feature type="chain" id="PRO_5006456838" description="Inositol-1-monophosphatase" evidence="9">
    <location>
        <begin position="21"/>
        <end position="303"/>
    </location>
</feature>
<dbReference type="PROSITE" id="PS00629">
    <property type="entry name" value="IMP_1"/>
    <property type="match status" value="1"/>
</dbReference>
<sequence length="303" mass="33444">MGRQIFTYLYALAFLQLVDMAQNTRETKIKEYYDVAVDLVTKCGPIFMEGYNKSKKEVMVKESFFDFVTVYDQQIEEKLTENLLKAFPESVFIGEETLAGKKKLPELTDEPTWIIDPIDGTTNYIHRLPHCGISVALAIDKELVIGIIYNPVDNELYSTRKGHGAFLNGEPIQVTGATEMSSAVVGLEITLVNVPQLRDRCLKRAYKLGSGAAGTRCLASAALSLAYVAKGTLDVYHVDYLKPWDVAAGVLLVREAGGVVYNTNGSAFNIMKPNLVAAGTESLAQAAIQLIEQADHIKDYKFT</sequence>
<keyword evidence="6 7" id="KW-0460">Magnesium</keyword>
<dbReference type="EC" id="3.1.3.25" evidence="8"/>
<dbReference type="GO" id="GO:0046854">
    <property type="term" value="P:phosphatidylinositol phosphate biosynthetic process"/>
    <property type="evidence" value="ECO:0007669"/>
    <property type="project" value="InterPro"/>
</dbReference>
<dbReference type="FunFam" id="3.30.540.10:FF:000004">
    <property type="entry name" value="Inositol-1-monophosphatase"/>
    <property type="match status" value="1"/>
</dbReference>
<evidence type="ECO:0000256" key="3">
    <source>
        <dbReference type="ARBA" id="ARBA00009759"/>
    </source>
</evidence>
<dbReference type="InterPro" id="IPR000760">
    <property type="entry name" value="Inositol_monophosphatase-like"/>
</dbReference>
<dbReference type="InParanoid" id="B4KYI2"/>
<dbReference type="PRINTS" id="PR00378">
    <property type="entry name" value="LIIMPHPHTASE"/>
</dbReference>
<dbReference type="InterPro" id="IPR020552">
    <property type="entry name" value="Inositol_monoPase_Li-sen"/>
</dbReference>
<comment type="pathway">
    <text evidence="2 8">Polyol metabolism; myo-inositol biosynthesis; myo-inositol from D-glucose 6-phosphate: step 2/2.</text>
</comment>
<keyword evidence="5 8" id="KW-0378">Hydrolase</keyword>
<keyword evidence="11" id="KW-1185">Reference proteome</keyword>
<dbReference type="PROSITE" id="PS00630">
    <property type="entry name" value="IMP_2"/>
    <property type="match status" value="1"/>
</dbReference>
<dbReference type="HOGENOM" id="CLU_044118_1_0_1"/>
<dbReference type="Gene3D" id="3.30.540.10">
    <property type="entry name" value="Fructose-1,6-Bisphosphatase, subunit A, domain 1"/>
    <property type="match status" value="1"/>
</dbReference>
<evidence type="ECO:0000256" key="2">
    <source>
        <dbReference type="ARBA" id="ARBA00005152"/>
    </source>
</evidence>
<keyword evidence="9" id="KW-0732">Signal</keyword>
<dbReference type="KEGG" id="dmo:Dmoj_GI11880"/>
<dbReference type="OrthoDB" id="10254945at2759"/>
<name>B4KYI2_DROMO</name>
<dbReference type="PRINTS" id="PR00377">
    <property type="entry name" value="IMPHPHTASES"/>
</dbReference>
<evidence type="ECO:0000313" key="10">
    <source>
        <dbReference type="EMBL" id="EDW18793.2"/>
    </source>
</evidence>
<dbReference type="SUPFAM" id="SSF56655">
    <property type="entry name" value="Carbohydrate phosphatase"/>
    <property type="match status" value="1"/>
</dbReference>
<dbReference type="InterPro" id="IPR020583">
    <property type="entry name" value="Inositol_monoP_metal-BS"/>
</dbReference>